<proteinExistence type="predicted"/>
<dbReference type="InParanoid" id="A0A024G9R0"/>
<dbReference type="SUPFAM" id="SSF50729">
    <property type="entry name" value="PH domain-like"/>
    <property type="match status" value="1"/>
</dbReference>
<dbReference type="Pfam" id="PF00169">
    <property type="entry name" value="PH"/>
    <property type="match status" value="1"/>
</dbReference>
<protein>
    <recommendedName>
        <fullName evidence="1">Rab-GAP TBC domain-containing protein</fullName>
    </recommendedName>
</protein>
<dbReference type="PANTHER" id="PTHR22957">
    <property type="entry name" value="TBC1 DOMAIN FAMILY MEMBER GTPASE-ACTIVATING PROTEIN"/>
    <property type="match status" value="1"/>
</dbReference>
<dbReference type="OrthoDB" id="165315at2759"/>
<dbReference type="SMART" id="SM00233">
    <property type="entry name" value="PH"/>
    <property type="match status" value="2"/>
</dbReference>
<accession>A0A024G9R0</accession>
<evidence type="ECO:0000259" key="1">
    <source>
        <dbReference type="PROSITE" id="PS50086"/>
    </source>
</evidence>
<sequence>MDGIIYIQKRQKRLLGDWQKRYIVFDENGIWKEYAASTARDNSAVKQLKTTGKSRVLATAKSKILKLRKFSARPTSKKALTRPETQIMSTDRLVDISGSGMELLQTISLADTVVKRLPFVVYGRYFVFRITSMNYRILCGVKSIDEANQWMLSFERVQTAHPEINIRIKTSSNSLKLRRLLRRKPSSEMSWNRTQDRESLEQSLEHVTSLLPTPLARLSQTDSRCLEKAYIVLNAQNRNEMLSLVEILDWDPRKRSAKLEKAFKLSRVHIRKGSLLVAIGTLQIESLQDHTQLVQIPMKIDFPVSLRFYSSPCREGVLQCQLCDSLTTQLKAIAQCRNGVQDWRHYSVQIREDAFVCARVEDENDEKSGKEAILHRLVPLVECTVKTLHDSVIHRKWCFLLATSTYSILLEAASYIEMQDWVKTLCIAITIANGSLPGSVNDQMSMLYGADIETFGLPSYLEAWAQVCLDDEDDEDDAKSFSADLNAVDELSILTGDHKLSGLLQFLQQHGRYVEALQLMNSQPQLRISYWKECFAWALKPISSEEYAHLISLPLSSEYVPHDKCFAYIDSAVCRDHIQLQKDIPRTSRWLAGSSGAPSIPEETLQYRLVVLERMLHAFLSQSRLEQIQISDALDPSAGFYMQGMNALAFISMQVMFDSNQDELVVYQFFSGLIREVLPQVFGNPTAAIDTSLENCSDLFTSLIQVSDVLQQIVASQLPDLYVILERSGMLPSLLSYKWFPTLFSDISLTAYHSQLQYDTLLAIWDICFLLGIEGIFLVSLALFSIAEAALLDAGDRSIQAQNDLQCFGHGGDDVERISSTFIGILCKIKPSELIKSVCEILELCIHPILLRLRNSHRRRLGKHYQNPSN</sequence>
<keyword evidence="3" id="KW-1185">Reference proteome</keyword>
<dbReference type="Gene3D" id="2.30.29.30">
    <property type="entry name" value="Pleckstrin-homology domain (PH domain)/Phosphotyrosine-binding domain (PTB)"/>
    <property type="match status" value="1"/>
</dbReference>
<dbReference type="InterPro" id="IPR001849">
    <property type="entry name" value="PH_domain"/>
</dbReference>
<dbReference type="AlphaFoldDB" id="A0A024G9R0"/>
<gene>
    <name evidence="2" type="ORF">BN9_041580</name>
</gene>
<reference evidence="2 3" key="1">
    <citation type="submission" date="2012-05" db="EMBL/GenBank/DDBJ databases">
        <title>Recombination and specialization in a pathogen metapopulation.</title>
        <authorList>
            <person name="Gardiner A."/>
            <person name="Kemen E."/>
            <person name="Schultz-Larsen T."/>
            <person name="MacLean D."/>
            <person name="Van Oosterhout C."/>
            <person name="Jones J.D.G."/>
        </authorList>
    </citation>
    <scope>NUCLEOTIDE SEQUENCE [LARGE SCALE GENOMIC DNA]</scope>
    <source>
        <strain evidence="2 3">Ac Nc2</strain>
    </source>
</reference>
<dbReference type="Proteomes" id="UP000053237">
    <property type="component" value="Unassembled WGS sequence"/>
</dbReference>
<name>A0A024G9R0_9STRA</name>
<dbReference type="Pfam" id="PF00566">
    <property type="entry name" value="RabGAP-TBC"/>
    <property type="match status" value="1"/>
</dbReference>
<dbReference type="EMBL" id="CAIX01000047">
    <property type="protein sequence ID" value="CCI43374.1"/>
    <property type="molecule type" value="Genomic_DNA"/>
</dbReference>
<dbReference type="InterPro" id="IPR000195">
    <property type="entry name" value="Rab-GAP-TBC_dom"/>
</dbReference>
<dbReference type="Gene3D" id="1.10.472.80">
    <property type="entry name" value="Ypt/Rab-GAP domain of gyp1p, domain 3"/>
    <property type="match status" value="1"/>
</dbReference>
<dbReference type="PANTHER" id="PTHR22957:SF657">
    <property type="entry name" value="PH DOMAIN-CONTAINING PROTEIN"/>
    <property type="match status" value="1"/>
</dbReference>
<dbReference type="InterPro" id="IPR011993">
    <property type="entry name" value="PH-like_dom_sf"/>
</dbReference>
<evidence type="ECO:0000313" key="3">
    <source>
        <dbReference type="Proteomes" id="UP000053237"/>
    </source>
</evidence>
<dbReference type="PROSITE" id="PS50086">
    <property type="entry name" value="TBC_RABGAP"/>
    <property type="match status" value="1"/>
</dbReference>
<feature type="domain" description="Rab-GAP TBC" evidence="1">
    <location>
        <begin position="521"/>
        <end position="772"/>
    </location>
</feature>
<dbReference type="InterPro" id="IPR035969">
    <property type="entry name" value="Rab-GAP_TBC_sf"/>
</dbReference>
<dbReference type="GO" id="GO:0005096">
    <property type="term" value="F:GTPase activator activity"/>
    <property type="evidence" value="ECO:0007669"/>
    <property type="project" value="TreeGrafter"/>
</dbReference>
<dbReference type="SUPFAM" id="SSF47923">
    <property type="entry name" value="Ypt/Rab-GAP domain of gyp1p"/>
    <property type="match status" value="1"/>
</dbReference>
<organism evidence="2 3">
    <name type="scientific">Albugo candida</name>
    <dbReference type="NCBI Taxonomy" id="65357"/>
    <lineage>
        <taxon>Eukaryota</taxon>
        <taxon>Sar</taxon>
        <taxon>Stramenopiles</taxon>
        <taxon>Oomycota</taxon>
        <taxon>Peronosporomycetes</taxon>
        <taxon>Albuginales</taxon>
        <taxon>Albuginaceae</taxon>
        <taxon>Albugo</taxon>
    </lineage>
</organism>
<dbReference type="STRING" id="65357.A0A024G9R0"/>
<comment type="caution">
    <text evidence="2">The sequence shown here is derived from an EMBL/GenBank/DDBJ whole genome shotgun (WGS) entry which is preliminary data.</text>
</comment>
<evidence type="ECO:0000313" key="2">
    <source>
        <dbReference type="EMBL" id="CCI43374.1"/>
    </source>
</evidence>